<name>A0A1J0VUC3_9NOCA</name>
<reference evidence="1" key="1">
    <citation type="submission" date="2016-11" db="EMBL/GenBank/DDBJ databases">
        <authorList>
            <person name="Jaros S."/>
            <person name="Januszkiewicz K."/>
            <person name="Wedrychowicz H."/>
        </authorList>
    </citation>
    <scope>NUCLEOTIDE SEQUENCE [LARGE SCALE GENOMIC DNA]</scope>
    <source>
        <strain evidence="1">Y48</strain>
    </source>
</reference>
<dbReference type="KEGG" id="nsl:BOX37_18090"/>
<dbReference type="OrthoDB" id="3481269at2"/>
<dbReference type="EMBL" id="CP018082">
    <property type="protein sequence ID" value="APE35543.1"/>
    <property type="molecule type" value="Genomic_DNA"/>
</dbReference>
<organism evidence="1 2">
    <name type="scientific">Nocardia mangyaensis</name>
    <dbReference type="NCBI Taxonomy" id="2213200"/>
    <lineage>
        <taxon>Bacteria</taxon>
        <taxon>Bacillati</taxon>
        <taxon>Actinomycetota</taxon>
        <taxon>Actinomycetes</taxon>
        <taxon>Mycobacteriales</taxon>
        <taxon>Nocardiaceae</taxon>
        <taxon>Nocardia</taxon>
    </lineage>
</organism>
<dbReference type="Proteomes" id="UP000183810">
    <property type="component" value="Chromosome"/>
</dbReference>
<proteinExistence type="predicted"/>
<accession>A0A1J0VUC3</accession>
<evidence type="ECO:0008006" key="3">
    <source>
        <dbReference type="Google" id="ProtNLM"/>
    </source>
</evidence>
<dbReference type="RefSeq" id="WP_071928730.1">
    <property type="nucleotide sequence ID" value="NZ_CP018082.1"/>
</dbReference>
<evidence type="ECO:0000313" key="1">
    <source>
        <dbReference type="EMBL" id="APE35543.1"/>
    </source>
</evidence>
<dbReference type="AlphaFoldDB" id="A0A1J0VUC3"/>
<evidence type="ECO:0000313" key="2">
    <source>
        <dbReference type="Proteomes" id="UP000183810"/>
    </source>
</evidence>
<gene>
    <name evidence="1" type="ORF">BOX37_18090</name>
</gene>
<keyword evidence="2" id="KW-1185">Reference proteome</keyword>
<sequence length="111" mass="12818">MTTTLLPPAFADLERFAHDWCLKTESERYARRLASPMQELIDFYDACFPRIEDALAYCDKFPLEELPEDAIHLLHLMYSLIMVAMAVEIFQQPKPVDSADAELARVSEPWP</sequence>
<protein>
    <recommendedName>
        <fullName evidence="3">Xaa-Pro dipeptidase</fullName>
    </recommendedName>
</protein>